<evidence type="ECO:0000256" key="2">
    <source>
        <dbReference type="ARBA" id="ARBA00022723"/>
    </source>
</evidence>
<evidence type="ECO:0000256" key="1">
    <source>
        <dbReference type="ARBA" id="ARBA00022694"/>
    </source>
</evidence>
<protein>
    <submittedName>
        <fullName evidence="5">Uncharacterized protein LOC114324412</fullName>
    </submittedName>
</protein>
<evidence type="ECO:0000313" key="5">
    <source>
        <dbReference type="RefSeq" id="XP_028128051.1"/>
    </source>
</evidence>
<evidence type="ECO:0000256" key="3">
    <source>
        <dbReference type="ARBA" id="ARBA00022833"/>
    </source>
</evidence>
<evidence type="ECO:0000256" key="4">
    <source>
        <dbReference type="ARBA" id="ARBA00038402"/>
    </source>
</evidence>
<comment type="similarity">
    <text evidence="4">Belongs to the eukaryotic/archaeal RNase P protein component 4 family.</text>
</comment>
<dbReference type="AlphaFoldDB" id="A0A6P7EYI3"/>
<name>A0A6P7EYI3_DIAVI</name>
<dbReference type="GO" id="GO:0046872">
    <property type="term" value="F:metal ion binding"/>
    <property type="evidence" value="ECO:0007669"/>
    <property type="project" value="UniProtKB-KW"/>
</dbReference>
<dbReference type="GO" id="GO:0008033">
    <property type="term" value="P:tRNA processing"/>
    <property type="evidence" value="ECO:0007669"/>
    <property type="project" value="UniProtKB-KW"/>
</dbReference>
<dbReference type="KEGG" id="dvv:114324412"/>
<accession>A0A6P7EYI3</accession>
<sequence>MSLNTFKKCTQKEGMQRMNYLYQICNLMITENRTNNAAAAAYSNLLNNISRKTVQRLEIDMKRTICKACVCLLIVGVTAKIAIKKKKRILTCLRCNHSKIYIINK</sequence>
<dbReference type="InParanoid" id="A0A6P7EYI3"/>
<dbReference type="PANTHER" id="PTHR14742:SF0">
    <property type="entry name" value="RIBONUCLEASE P PROTEIN SUBUNIT P21"/>
    <property type="match status" value="1"/>
</dbReference>
<dbReference type="RefSeq" id="XP_028128051.1">
    <property type="nucleotide sequence ID" value="XM_028272250.1"/>
</dbReference>
<dbReference type="OrthoDB" id="128536at2759"/>
<reference evidence="5" key="1">
    <citation type="submission" date="2025-08" db="UniProtKB">
        <authorList>
            <consortium name="RefSeq"/>
        </authorList>
    </citation>
    <scope>IDENTIFICATION</scope>
    <source>
        <tissue evidence="5">Whole insect</tissue>
    </source>
</reference>
<keyword evidence="3" id="KW-0862">Zinc</keyword>
<keyword evidence="2" id="KW-0479">Metal-binding</keyword>
<dbReference type="InterPro" id="IPR007175">
    <property type="entry name" value="Rpr2/Snm1/Rpp21"/>
</dbReference>
<organism evidence="5">
    <name type="scientific">Diabrotica virgifera virgifera</name>
    <name type="common">western corn rootworm</name>
    <dbReference type="NCBI Taxonomy" id="50390"/>
    <lineage>
        <taxon>Eukaryota</taxon>
        <taxon>Metazoa</taxon>
        <taxon>Ecdysozoa</taxon>
        <taxon>Arthropoda</taxon>
        <taxon>Hexapoda</taxon>
        <taxon>Insecta</taxon>
        <taxon>Pterygota</taxon>
        <taxon>Neoptera</taxon>
        <taxon>Endopterygota</taxon>
        <taxon>Coleoptera</taxon>
        <taxon>Polyphaga</taxon>
        <taxon>Cucujiformia</taxon>
        <taxon>Chrysomeloidea</taxon>
        <taxon>Chrysomelidae</taxon>
        <taxon>Galerucinae</taxon>
        <taxon>Diabroticina</taxon>
        <taxon>Diabroticites</taxon>
        <taxon>Diabrotica</taxon>
    </lineage>
</organism>
<keyword evidence="1" id="KW-0819">tRNA processing</keyword>
<dbReference type="PANTHER" id="PTHR14742">
    <property type="entry name" value="RIBONUCLEASE P SUBUNIT P21"/>
    <property type="match status" value="1"/>
</dbReference>
<dbReference type="GO" id="GO:0005655">
    <property type="term" value="C:nucleolar ribonuclease P complex"/>
    <property type="evidence" value="ECO:0007669"/>
    <property type="project" value="TreeGrafter"/>
</dbReference>
<dbReference type="Pfam" id="PF04032">
    <property type="entry name" value="Rpr2"/>
    <property type="match status" value="1"/>
</dbReference>
<dbReference type="Gene3D" id="6.20.50.20">
    <property type="match status" value="1"/>
</dbReference>
<gene>
    <name evidence="5" type="primary">LOC114324412</name>
</gene>
<proteinExistence type="inferred from homology"/>